<dbReference type="EMBL" id="JACOPB010000017">
    <property type="protein sequence ID" value="MBC5711347.1"/>
    <property type="molecule type" value="Genomic_DNA"/>
</dbReference>
<dbReference type="SUPFAM" id="SSF48208">
    <property type="entry name" value="Six-hairpin glycosidases"/>
    <property type="match status" value="1"/>
</dbReference>
<dbReference type="InterPro" id="IPR032790">
    <property type="entry name" value="GDE_C"/>
</dbReference>
<sequence>MKLVYGKQDFKTLERGQENCYLLTNGLGGFSSETVIGSAARNDHAFFMACTKAPNHRYHMIHRLRERLVTAEGAEYLSSQEFADGKEPEDGYLRLSSFQFEDCPVWMYHTAGVEVRKTAAMKQGENTIAVRYEIQNHRREACTLLVVPFLQFVKKGDDLDMDQAFSCSDGRVSSAGLDLYFSTDGIVTAFEPVYETYYYAYDACDGRRETGRALANHGVSLTAGAGACSSLEIVYSLKPVTETAEAILEGAVRYRRELERQAGFQSEAASMLAKSAAQFIARRESTGGDTILAGYPFFEDWGRDTMIALGGCALATGRFETVKSILRTFLKAEKNGLMPNLFPEGGSEPMYNTVDAALLFINSVYLYFERTNDISFVRECYPVMEHIVKRYEEGTEFGIHMDEDGLIAAGKGFDQVTWMDVRIGDILPTPRHGKPVEINAYWYNALRIMERLGGIAASSDDTAAAGTAASAARCGRLAELVKQSFNEKFWLEEKHCLKDVISGTEDGGRAAADNQIRCNQIWAVSMTFSMLSPEKEKQVVETVAEKLYTPYGLRTLSEDEKEFSPFYGGSQLDRDLAYHQGTVWMFPLGGYYLAYLKVHGYSREAKAEVCRQLEVLEGAMREGCAGQLPEIYDGKNPVSSKGCFAQAWSVGEILRVYEALEKV</sequence>
<evidence type="ECO:0000259" key="2">
    <source>
        <dbReference type="Pfam" id="PF12439"/>
    </source>
</evidence>
<comment type="caution">
    <text evidence="3">The sequence shown here is derived from an EMBL/GenBank/DDBJ whole genome shotgun (WGS) entry which is preliminary data.</text>
</comment>
<dbReference type="RefSeq" id="WP_187023967.1">
    <property type="nucleotide sequence ID" value="NZ_JACOPB010000017.1"/>
</dbReference>
<keyword evidence="4" id="KW-1185">Reference proteome</keyword>
<proteinExistence type="predicted"/>
<dbReference type="Gene3D" id="1.50.10.10">
    <property type="match status" value="1"/>
</dbReference>
<evidence type="ECO:0000313" key="3">
    <source>
        <dbReference type="EMBL" id="MBC5711347.1"/>
    </source>
</evidence>
<gene>
    <name evidence="3" type="ORF">H8S75_25760</name>
</gene>
<reference evidence="3 4" key="1">
    <citation type="submission" date="2020-08" db="EMBL/GenBank/DDBJ databases">
        <title>Genome public.</title>
        <authorList>
            <person name="Liu C."/>
            <person name="Sun Q."/>
        </authorList>
    </citation>
    <scope>NUCLEOTIDE SEQUENCE [LARGE SCALE GENOMIC DNA]</scope>
    <source>
        <strain evidence="3 4">NSJ-66</strain>
    </source>
</reference>
<name>A0ABR7HDY9_9FIRM</name>
<dbReference type="Pfam" id="PF12439">
    <property type="entry name" value="GDE_N"/>
    <property type="match status" value="1"/>
</dbReference>
<dbReference type="InterPro" id="IPR010401">
    <property type="entry name" value="AGL/Gdb1"/>
</dbReference>
<dbReference type="Pfam" id="PF06202">
    <property type="entry name" value="GDE_C"/>
    <property type="match status" value="1"/>
</dbReference>
<protein>
    <submittedName>
        <fullName evidence="3">Glycogen debranching enzyme family protein</fullName>
    </submittedName>
</protein>
<dbReference type="InterPro" id="IPR012341">
    <property type="entry name" value="6hp_glycosidase-like_sf"/>
</dbReference>
<dbReference type="PANTHER" id="PTHR10569:SF2">
    <property type="entry name" value="GLYCOGEN DEBRANCHING ENZYME"/>
    <property type="match status" value="1"/>
</dbReference>
<evidence type="ECO:0000259" key="1">
    <source>
        <dbReference type="Pfam" id="PF06202"/>
    </source>
</evidence>
<feature type="domain" description="Glycogen debranching enzyme C-terminal" evidence="1">
    <location>
        <begin position="275"/>
        <end position="655"/>
    </location>
</feature>
<evidence type="ECO:0000313" key="4">
    <source>
        <dbReference type="Proteomes" id="UP000634672"/>
    </source>
</evidence>
<feature type="domain" description="Glycogen debranching enzyme bacterial and archaeal type N-terminal" evidence="2">
    <location>
        <begin position="21"/>
        <end position="217"/>
    </location>
</feature>
<dbReference type="InterPro" id="IPR008928">
    <property type="entry name" value="6-hairpin_glycosidase_sf"/>
</dbReference>
<dbReference type="Proteomes" id="UP000634672">
    <property type="component" value="Unassembled WGS sequence"/>
</dbReference>
<accession>A0ABR7HDY9</accession>
<dbReference type="InterPro" id="IPR024742">
    <property type="entry name" value="Glycogen_debranch_N"/>
</dbReference>
<organism evidence="3 4">
    <name type="scientific">Hungatella hominis</name>
    <dbReference type="NCBI Taxonomy" id="2763050"/>
    <lineage>
        <taxon>Bacteria</taxon>
        <taxon>Bacillati</taxon>
        <taxon>Bacillota</taxon>
        <taxon>Clostridia</taxon>
        <taxon>Lachnospirales</taxon>
        <taxon>Lachnospiraceae</taxon>
        <taxon>Hungatella</taxon>
    </lineage>
</organism>
<dbReference type="PANTHER" id="PTHR10569">
    <property type="entry name" value="GLYCOGEN DEBRANCHING ENZYME"/>
    <property type="match status" value="1"/>
</dbReference>